<dbReference type="KEGG" id="rmb:K529_017460"/>
<accession>A0A1B1A7L3</accession>
<keyword evidence="1" id="KW-0614">Plasmid</keyword>
<sequence>MELSEESLEKKMDGIITLYINPSIGEPSSLKKEVLRCKSEPVSDAAIERRSLEKAAFEDFLRRRYMTIDDFDNATNGLYMKSEKAIYQYMQAVYDYVYKDGAEPDWKDYIHPDYI</sequence>
<dbReference type="Proteomes" id="UP000013243">
    <property type="component" value="Plasmid unnamed1"/>
</dbReference>
<protein>
    <submittedName>
        <fullName evidence="1">Uncharacterized protein</fullName>
    </submittedName>
</protein>
<geneLocation type="plasmid" evidence="1 2">
    <name>unnamed1</name>
</geneLocation>
<dbReference type="GeneID" id="28251660"/>
<name>A0A1B1A7L3_9RHOB</name>
<dbReference type="RefSeq" id="WP_005612570.1">
    <property type="nucleotide sequence ID" value="NZ_CP015231.1"/>
</dbReference>
<dbReference type="EMBL" id="CP015231">
    <property type="protein sequence ID" value="ANP42559.1"/>
    <property type="molecule type" value="Genomic_DNA"/>
</dbReference>
<dbReference type="AlphaFoldDB" id="A0A1B1A7L3"/>
<evidence type="ECO:0000313" key="1">
    <source>
        <dbReference type="EMBL" id="ANP42559.1"/>
    </source>
</evidence>
<gene>
    <name evidence="1" type="ORF">K529_017460</name>
</gene>
<reference evidence="1 2" key="1">
    <citation type="journal article" date="2016" name="ISME J.">
        <title>Global occurrence and heterogeneity of the Roseobacter-clade species Ruegeria mobilis.</title>
        <authorList>
            <person name="Sonnenschein E."/>
            <person name="Gram L."/>
        </authorList>
    </citation>
    <scope>NUCLEOTIDE SEQUENCE [LARGE SCALE GENOMIC DNA]</scope>
    <source>
        <strain evidence="1 2">F1926</strain>
        <plasmid evidence="1 2">unnamed1</plasmid>
    </source>
</reference>
<proteinExistence type="predicted"/>
<evidence type="ECO:0000313" key="2">
    <source>
        <dbReference type="Proteomes" id="UP000013243"/>
    </source>
</evidence>
<organism evidence="1 2">
    <name type="scientific">Tritonibacter mobilis F1926</name>
    <dbReference type="NCBI Taxonomy" id="1265309"/>
    <lineage>
        <taxon>Bacteria</taxon>
        <taxon>Pseudomonadati</taxon>
        <taxon>Pseudomonadota</taxon>
        <taxon>Alphaproteobacteria</taxon>
        <taxon>Rhodobacterales</taxon>
        <taxon>Paracoccaceae</taxon>
        <taxon>Tritonibacter</taxon>
    </lineage>
</organism>